<sequence length="226" mass="24490">MNATTLLAGPDDVSALVDRVHMVRRQGGPDRRGRALIGVVGAPGAGKSTLTALLAAALQEAGTDAVVVGMDGFHLAQAELERLGRADRKGAPDTFDAEGYVSLVRRVRVQREDSPTVYAPLFDRHLEEPIGSAVPVPAGTPVVLTEGNYLLLPTDPWQRLRRLLDETWFVEVDDDARRSRLLARHLAHGRPPEVATAFAEGSDQRNAELVASTRARADVVVRWHDG</sequence>
<feature type="domain" description="Phosphoribulokinase/uridine kinase" evidence="1">
    <location>
        <begin position="36"/>
        <end position="221"/>
    </location>
</feature>
<dbReference type="GO" id="GO:0016301">
    <property type="term" value="F:kinase activity"/>
    <property type="evidence" value="ECO:0007669"/>
    <property type="project" value="UniProtKB-KW"/>
</dbReference>
<keyword evidence="3" id="KW-1185">Reference proteome</keyword>
<dbReference type="SUPFAM" id="SSF52540">
    <property type="entry name" value="P-loop containing nucleoside triphosphate hydrolases"/>
    <property type="match status" value="1"/>
</dbReference>
<comment type="caution">
    <text evidence="2">The sequence shown here is derived from an EMBL/GenBank/DDBJ whole genome shotgun (WGS) entry which is preliminary data.</text>
</comment>
<reference evidence="2 3" key="1">
    <citation type="submission" date="2017-10" db="EMBL/GenBank/DDBJ databases">
        <title>Sequencing the genomes of 1000 actinobacteria strains.</title>
        <authorList>
            <person name="Klenk H.-P."/>
        </authorList>
    </citation>
    <scope>NUCLEOTIDE SEQUENCE [LARGE SCALE GENOMIC DNA]</scope>
    <source>
        <strain evidence="2 3">DSM 21838</strain>
    </source>
</reference>
<dbReference type="GO" id="GO:0005524">
    <property type="term" value="F:ATP binding"/>
    <property type="evidence" value="ECO:0007669"/>
    <property type="project" value="InterPro"/>
</dbReference>
<gene>
    <name evidence="2" type="ORF">ATJ97_0850</name>
</gene>
<dbReference type="NCBIfam" id="NF006743">
    <property type="entry name" value="PRK09270.1-2"/>
    <property type="match status" value="1"/>
</dbReference>
<dbReference type="Pfam" id="PF00485">
    <property type="entry name" value="PRK"/>
    <property type="match status" value="1"/>
</dbReference>
<dbReference type="AlphaFoldDB" id="A0A2A9EHS2"/>
<name>A0A2A9EHS2_9MICO</name>
<dbReference type="PANTHER" id="PTHR10285">
    <property type="entry name" value="URIDINE KINASE"/>
    <property type="match status" value="1"/>
</dbReference>
<dbReference type="RefSeq" id="WP_245862107.1">
    <property type="nucleotide sequence ID" value="NZ_PDJI01000004.1"/>
</dbReference>
<evidence type="ECO:0000259" key="1">
    <source>
        <dbReference type="Pfam" id="PF00485"/>
    </source>
</evidence>
<protein>
    <submittedName>
        <fullName evidence="2">Pantothenate kinase</fullName>
    </submittedName>
</protein>
<keyword evidence="2" id="KW-0418">Kinase</keyword>
<evidence type="ECO:0000313" key="3">
    <source>
        <dbReference type="Proteomes" id="UP000222106"/>
    </source>
</evidence>
<dbReference type="Gene3D" id="3.40.50.300">
    <property type="entry name" value="P-loop containing nucleotide triphosphate hydrolases"/>
    <property type="match status" value="1"/>
</dbReference>
<dbReference type="InterPro" id="IPR027417">
    <property type="entry name" value="P-loop_NTPase"/>
</dbReference>
<proteinExistence type="predicted"/>
<dbReference type="Proteomes" id="UP000222106">
    <property type="component" value="Unassembled WGS sequence"/>
</dbReference>
<accession>A0A2A9EHS2</accession>
<dbReference type="InterPro" id="IPR006083">
    <property type="entry name" value="PRK/URK"/>
</dbReference>
<dbReference type="EMBL" id="PDJI01000004">
    <property type="protein sequence ID" value="PFG38373.1"/>
    <property type="molecule type" value="Genomic_DNA"/>
</dbReference>
<organism evidence="2 3">
    <name type="scientific">Georgenia soli</name>
    <dbReference type="NCBI Taxonomy" id="638953"/>
    <lineage>
        <taxon>Bacteria</taxon>
        <taxon>Bacillati</taxon>
        <taxon>Actinomycetota</taxon>
        <taxon>Actinomycetes</taxon>
        <taxon>Micrococcales</taxon>
        <taxon>Bogoriellaceae</taxon>
        <taxon>Georgenia</taxon>
    </lineage>
</organism>
<keyword evidence="2" id="KW-0808">Transferase</keyword>
<evidence type="ECO:0000313" key="2">
    <source>
        <dbReference type="EMBL" id="PFG38373.1"/>
    </source>
</evidence>